<dbReference type="CDD" id="cd02066">
    <property type="entry name" value="GRX_family"/>
    <property type="match status" value="1"/>
</dbReference>
<dbReference type="Gene3D" id="1.10.10.10">
    <property type="entry name" value="Winged helix-like DNA-binding domain superfamily/Winged helix DNA-binding domain"/>
    <property type="match status" value="1"/>
</dbReference>
<dbReference type="EMBL" id="JALLPJ020000793">
    <property type="protein sequence ID" value="KAL3782813.1"/>
    <property type="molecule type" value="Genomic_DNA"/>
</dbReference>
<protein>
    <recommendedName>
        <fullName evidence="1">DEP domain-containing protein</fullName>
    </recommendedName>
</protein>
<dbReference type="PROSITE" id="PS50186">
    <property type="entry name" value="DEP"/>
    <property type="match status" value="1"/>
</dbReference>
<dbReference type="CDD" id="cd04371">
    <property type="entry name" value="DEP"/>
    <property type="match status" value="1"/>
</dbReference>
<dbReference type="InterPro" id="IPR006869">
    <property type="entry name" value="DUF547"/>
</dbReference>
<dbReference type="PANTHER" id="PTHR46361">
    <property type="entry name" value="ELECTRON CARRIER/ PROTEIN DISULFIDE OXIDOREDUCTASE"/>
    <property type="match status" value="1"/>
</dbReference>
<dbReference type="InterPro" id="IPR000591">
    <property type="entry name" value="DEP_dom"/>
</dbReference>
<gene>
    <name evidence="2" type="ORF">ACHAWO_005726</name>
</gene>
<organism evidence="2 3">
    <name type="scientific">Cyclotella atomus</name>
    <dbReference type="NCBI Taxonomy" id="382360"/>
    <lineage>
        <taxon>Eukaryota</taxon>
        <taxon>Sar</taxon>
        <taxon>Stramenopiles</taxon>
        <taxon>Ochrophyta</taxon>
        <taxon>Bacillariophyta</taxon>
        <taxon>Coscinodiscophyceae</taxon>
        <taxon>Thalassiosirophycidae</taxon>
        <taxon>Stephanodiscales</taxon>
        <taxon>Stephanodiscaceae</taxon>
        <taxon>Cyclotella</taxon>
    </lineage>
</organism>
<dbReference type="PANTHER" id="PTHR46361:SF3">
    <property type="entry name" value="ELECTRON CARRIER_ PROTEIN DISULFIDE OXIDOREDUCTASE"/>
    <property type="match status" value="1"/>
</dbReference>
<dbReference type="InterPro" id="IPR036388">
    <property type="entry name" value="WH-like_DNA-bd_sf"/>
</dbReference>
<dbReference type="Pfam" id="PF04784">
    <property type="entry name" value="DUF547"/>
    <property type="match status" value="1"/>
</dbReference>
<proteinExistence type="predicted"/>
<evidence type="ECO:0000313" key="3">
    <source>
        <dbReference type="Proteomes" id="UP001530400"/>
    </source>
</evidence>
<dbReference type="Proteomes" id="UP001530400">
    <property type="component" value="Unassembled WGS sequence"/>
</dbReference>
<sequence>MGRITVFSSDGCTYCRQVRAALAARDIPYTDINISHFPNKRADMLALTDRYTVPQVFFNEKHIGGADETIQLLSEWDEELKGGSKTPKDRYVETIESEAGPYDTRLATPTGPPAIQYMNLTVNRPKEITEVNGKHFTTLQLMKELIKKMPRGDLSTFGFGVVYYNSFVGSEAVTALMEIFGIESRDEAIQLGMKLQRKHFIEHATKGDHTFGDNRHYFRLHPFNTPSVLNSLRAWTQNSNDEPINVIFLLSRLWGKLEALHITAEGLVDHSTLRNDDFYWKFEDDVCELQKVSMKDMDVNTKTAFLINLYNLMVKYAFVKLGIPSTDLLRLSFYENVCVNIGGTDFSLNDLEHGILRANSRAPYKMLKQFALGDSARKKLALEKIDPRIHFALNCGAKGCPAVKRYTVEALDEELRLAAMAFCEQETSVSVDEKNNTLGLSKIFNWYMTDFAGSKNELPSKIVQYLRGEKKEKLERMIQTGKVNVKFLEYDWSTNDCNYLMFSKSSLKSFPSNMYRIEG</sequence>
<dbReference type="InterPro" id="IPR036390">
    <property type="entry name" value="WH_DNA-bd_sf"/>
</dbReference>
<dbReference type="InterPro" id="IPR014025">
    <property type="entry name" value="Glutaredoxin_subgr"/>
</dbReference>
<dbReference type="PROSITE" id="PS51354">
    <property type="entry name" value="GLUTAREDOXIN_2"/>
    <property type="match status" value="1"/>
</dbReference>
<dbReference type="InterPro" id="IPR036249">
    <property type="entry name" value="Thioredoxin-like_sf"/>
</dbReference>
<dbReference type="AlphaFoldDB" id="A0ABD3P4T0"/>
<dbReference type="SUPFAM" id="SSF52833">
    <property type="entry name" value="Thioredoxin-like"/>
    <property type="match status" value="1"/>
</dbReference>
<comment type="caution">
    <text evidence="2">The sequence shown here is derived from an EMBL/GenBank/DDBJ whole genome shotgun (WGS) entry which is preliminary data.</text>
</comment>
<dbReference type="PRINTS" id="PR00160">
    <property type="entry name" value="GLUTAREDOXIN"/>
</dbReference>
<evidence type="ECO:0000313" key="2">
    <source>
        <dbReference type="EMBL" id="KAL3782813.1"/>
    </source>
</evidence>
<dbReference type="Pfam" id="PF00610">
    <property type="entry name" value="DEP"/>
    <property type="match status" value="1"/>
</dbReference>
<evidence type="ECO:0000259" key="1">
    <source>
        <dbReference type="PROSITE" id="PS50186"/>
    </source>
</evidence>
<dbReference type="Gene3D" id="3.40.30.10">
    <property type="entry name" value="Glutaredoxin"/>
    <property type="match status" value="1"/>
</dbReference>
<dbReference type="SMART" id="SM00049">
    <property type="entry name" value="DEP"/>
    <property type="match status" value="1"/>
</dbReference>
<feature type="domain" description="DEP" evidence="1">
    <location>
        <begin position="165"/>
        <end position="222"/>
    </location>
</feature>
<dbReference type="InterPro" id="IPR002109">
    <property type="entry name" value="Glutaredoxin"/>
</dbReference>
<dbReference type="Pfam" id="PF00462">
    <property type="entry name" value="Glutaredoxin"/>
    <property type="match status" value="1"/>
</dbReference>
<keyword evidence="3" id="KW-1185">Reference proteome</keyword>
<name>A0ABD3P4T0_9STRA</name>
<reference evidence="2 3" key="1">
    <citation type="submission" date="2024-10" db="EMBL/GenBank/DDBJ databases">
        <title>Updated reference genomes for cyclostephanoid diatoms.</title>
        <authorList>
            <person name="Roberts W.R."/>
            <person name="Alverson A.J."/>
        </authorList>
    </citation>
    <scope>NUCLEOTIDE SEQUENCE [LARGE SCALE GENOMIC DNA]</scope>
    <source>
        <strain evidence="2 3">AJA010-31</strain>
    </source>
</reference>
<accession>A0ABD3P4T0</accession>
<dbReference type="SUPFAM" id="SSF46785">
    <property type="entry name" value="Winged helix' DNA-binding domain"/>
    <property type="match status" value="1"/>
</dbReference>